<name>B3EMF1_CHLPB</name>
<evidence type="ECO:0000313" key="1">
    <source>
        <dbReference type="EMBL" id="ACE04890.1"/>
    </source>
</evidence>
<gene>
    <name evidence="1" type="ordered locus">Cphamn1_1979</name>
</gene>
<proteinExistence type="predicted"/>
<sequence>MLIVELDSGNDKHLIKIQNFMEMQTEKMLTSEYVKIDSHAVPCNNTNITHCEI</sequence>
<reference evidence="1" key="1">
    <citation type="submission" date="2008-06" db="EMBL/GenBank/DDBJ databases">
        <title>Complete sequence of Chlorobium phaeobacteroides BS1.</title>
        <authorList>
            <consortium name="US DOE Joint Genome Institute"/>
            <person name="Lucas S."/>
            <person name="Copeland A."/>
            <person name="Lapidus A."/>
            <person name="Glavina del Rio T."/>
            <person name="Dalin E."/>
            <person name="Tice H."/>
            <person name="Bruce D."/>
            <person name="Goodwin L."/>
            <person name="Pitluck S."/>
            <person name="Schmutz J."/>
            <person name="Larimer F."/>
            <person name="Land M."/>
            <person name="Hauser L."/>
            <person name="Kyrpides N."/>
            <person name="Ovchinnikova G."/>
            <person name="Li T."/>
            <person name="Liu Z."/>
            <person name="Zhao F."/>
            <person name="Overmann J."/>
            <person name="Bryant D.A."/>
            <person name="Richardson P."/>
        </authorList>
    </citation>
    <scope>NUCLEOTIDE SEQUENCE [LARGE SCALE GENOMIC DNA]</scope>
    <source>
        <strain evidence="1">BS1</strain>
    </source>
</reference>
<organism evidence="1">
    <name type="scientific">Chlorobium phaeobacteroides (strain BS1)</name>
    <dbReference type="NCBI Taxonomy" id="331678"/>
    <lineage>
        <taxon>Bacteria</taxon>
        <taxon>Pseudomonadati</taxon>
        <taxon>Chlorobiota</taxon>
        <taxon>Chlorobiia</taxon>
        <taxon>Chlorobiales</taxon>
        <taxon>Chlorobiaceae</taxon>
        <taxon>Chlorobium/Pelodictyon group</taxon>
        <taxon>Chlorobium</taxon>
    </lineage>
</organism>
<dbReference type="AlphaFoldDB" id="B3EMF1"/>
<dbReference type="EMBL" id="CP001101">
    <property type="protein sequence ID" value="ACE04890.1"/>
    <property type="molecule type" value="Genomic_DNA"/>
</dbReference>
<dbReference type="HOGENOM" id="CLU_3059864_0_0_10"/>
<accession>B3EMF1</accession>
<protein>
    <submittedName>
        <fullName evidence="1">Uncharacterized protein</fullName>
    </submittedName>
</protein>
<dbReference type="KEGG" id="cpb:Cphamn1_1979"/>